<accession>A0A916R629</accession>
<dbReference type="AlphaFoldDB" id="A0A916R629"/>
<gene>
    <name evidence="1" type="ORF">GCM10011498_34990</name>
</gene>
<evidence type="ECO:0000313" key="2">
    <source>
        <dbReference type="Proteomes" id="UP000628017"/>
    </source>
</evidence>
<proteinExistence type="predicted"/>
<dbReference type="RefSeq" id="WP_188678368.1">
    <property type="nucleotide sequence ID" value="NZ_BMKA01000008.1"/>
</dbReference>
<sequence length="48" mass="4837">MDIFSKIGLTALTATGVLATYAKTPPYAATTVVPSAIHAGISQADITS</sequence>
<name>A0A916R629_9RHOB</name>
<comment type="caution">
    <text evidence="1">The sequence shown here is derived from an EMBL/GenBank/DDBJ whole genome shotgun (WGS) entry which is preliminary data.</text>
</comment>
<evidence type="ECO:0000313" key="1">
    <source>
        <dbReference type="EMBL" id="GGA30829.1"/>
    </source>
</evidence>
<reference evidence="1" key="2">
    <citation type="submission" date="2020-09" db="EMBL/GenBank/DDBJ databases">
        <authorList>
            <person name="Sun Q."/>
            <person name="Zhou Y."/>
        </authorList>
    </citation>
    <scope>NUCLEOTIDE SEQUENCE</scope>
    <source>
        <strain evidence="1">CGMCC 1.15880</strain>
    </source>
</reference>
<keyword evidence="2" id="KW-1185">Reference proteome</keyword>
<dbReference type="EMBL" id="BMKA01000008">
    <property type="protein sequence ID" value="GGA30829.1"/>
    <property type="molecule type" value="Genomic_DNA"/>
</dbReference>
<protein>
    <submittedName>
        <fullName evidence="1">Uncharacterized protein</fullName>
    </submittedName>
</protein>
<organism evidence="1 2">
    <name type="scientific">Neptunicoccus cionae</name>
    <dbReference type="NCBI Taxonomy" id="2035344"/>
    <lineage>
        <taxon>Bacteria</taxon>
        <taxon>Pseudomonadati</taxon>
        <taxon>Pseudomonadota</taxon>
        <taxon>Alphaproteobacteria</taxon>
        <taxon>Rhodobacterales</taxon>
        <taxon>Paracoccaceae</taxon>
        <taxon>Neptunicoccus</taxon>
    </lineage>
</organism>
<reference evidence="1" key="1">
    <citation type="journal article" date="2014" name="Int. J. Syst. Evol. Microbiol.">
        <title>Complete genome sequence of Corynebacterium casei LMG S-19264T (=DSM 44701T), isolated from a smear-ripened cheese.</title>
        <authorList>
            <consortium name="US DOE Joint Genome Institute (JGI-PGF)"/>
            <person name="Walter F."/>
            <person name="Albersmeier A."/>
            <person name="Kalinowski J."/>
            <person name="Ruckert C."/>
        </authorList>
    </citation>
    <scope>NUCLEOTIDE SEQUENCE</scope>
    <source>
        <strain evidence="1">CGMCC 1.15880</strain>
    </source>
</reference>
<dbReference type="Proteomes" id="UP000628017">
    <property type="component" value="Unassembled WGS sequence"/>
</dbReference>